<comment type="subcellular location">
    <subcellularLocation>
        <location evidence="1">Endomembrane system</location>
    </subcellularLocation>
</comment>
<organism evidence="9 10">
    <name type="scientific">Hibiscus syriacus</name>
    <name type="common">Rose of Sharon</name>
    <dbReference type="NCBI Taxonomy" id="106335"/>
    <lineage>
        <taxon>Eukaryota</taxon>
        <taxon>Viridiplantae</taxon>
        <taxon>Streptophyta</taxon>
        <taxon>Embryophyta</taxon>
        <taxon>Tracheophyta</taxon>
        <taxon>Spermatophyta</taxon>
        <taxon>Magnoliopsida</taxon>
        <taxon>eudicotyledons</taxon>
        <taxon>Gunneridae</taxon>
        <taxon>Pentapetalae</taxon>
        <taxon>rosids</taxon>
        <taxon>malvids</taxon>
        <taxon>Malvales</taxon>
        <taxon>Malvaceae</taxon>
        <taxon>Malvoideae</taxon>
        <taxon>Hibiscus</taxon>
    </lineage>
</organism>
<dbReference type="GO" id="GO:0071555">
    <property type="term" value="P:cell wall organization"/>
    <property type="evidence" value="ECO:0007669"/>
    <property type="project" value="UniProtKB-KW"/>
</dbReference>
<dbReference type="InterPro" id="IPR005150">
    <property type="entry name" value="Cellulose_synth"/>
</dbReference>
<reference evidence="9" key="1">
    <citation type="submission" date="2019-09" db="EMBL/GenBank/DDBJ databases">
        <title>Draft genome information of white flower Hibiscus syriacus.</title>
        <authorList>
            <person name="Kim Y.-M."/>
        </authorList>
    </citation>
    <scope>NUCLEOTIDE SEQUENCE [LARGE SCALE GENOMIC DNA]</scope>
    <source>
        <strain evidence="9">YM2019G1</strain>
    </source>
</reference>
<keyword evidence="5" id="KW-1133">Transmembrane helix</keyword>
<evidence type="ECO:0000256" key="6">
    <source>
        <dbReference type="ARBA" id="ARBA00023136"/>
    </source>
</evidence>
<protein>
    <submittedName>
        <fullName evidence="9">Uncharacterized protein</fullName>
    </submittedName>
</protein>
<dbReference type="GO" id="GO:0016760">
    <property type="term" value="F:cellulose synthase (UDP-forming) activity"/>
    <property type="evidence" value="ECO:0007669"/>
    <property type="project" value="InterPro"/>
</dbReference>
<evidence type="ECO:0000256" key="2">
    <source>
        <dbReference type="ARBA" id="ARBA00022676"/>
    </source>
</evidence>
<dbReference type="GO" id="GO:0012505">
    <property type="term" value="C:endomembrane system"/>
    <property type="evidence" value="ECO:0007669"/>
    <property type="project" value="UniProtKB-SubCell"/>
</dbReference>
<gene>
    <name evidence="9" type="ORF">F3Y22_tig00113096pilonHSYRG00093</name>
</gene>
<proteinExistence type="predicted"/>
<keyword evidence="3" id="KW-0808">Transferase</keyword>
<dbReference type="GO" id="GO:0030244">
    <property type="term" value="P:cellulose biosynthetic process"/>
    <property type="evidence" value="ECO:0007669"/>
    <property type="project" value="InterPro"/>
</dbReference>
<dbReference type="GO" id="GO:0016020">
    <property type="term" value="C:membrane"/>
    <property type="evidence" value="ECO:0007669"/>
    <property type="project" value="InterPro"/>
</dbReference>
<evidence type="ECO:0000256" key="8">
    <source>
        <dbReference type="SAM" id="MobiDB-lite"/>
    </source>
</evidence>
<keyword evidence="4" id="KW-0812">Transmembrane</keyword>
<evidence type="ECO:0000313" key="10">
    <source>
        <dbReference type="Proteomes" id="UP000436088"/>
    </source>
</evidence>
<evidence type="ECO:0000256" key="3">
    <source>
        <dbReference type="ARBA" id="ARBA00022679"/>
    </source>
</evidence>
<evidence type="ECO:0000256" key="5">
    <source>
        <dbReference type="ARBA" id="ARBA00022989"/>
    </source>
</evidence>
<dbReference type="PANTHER" id="PTHR13301">
    <property type="entry name" value="X-BOX TRANSCRIPTION FACTOR-RELATED"/>
    <property type="match status" value="1"/>
</dbReference>
<feature type="region of interest" description="Disordered" evidence="8">
    <location>
        <begin position="103"/>
        <end position="125"/>
    </location>
</feature>
<dbReference type="Proteomes" id="UP000436088">
    <property type="component" value="Unassembled WGS sequence"/>
</dbReference>
<accession>A0A6A2X3C8</accession>
<comment type="caution">
    <text evidence="9">The sequence shown here is derived from an EMBL/GenBank/DDBJ whole genome shotgun (WGS) entry which is preliminary data.</text>
</comment>
<evidence type="ECO:0000313" key="9">
    <source>
        <dbReference type="EMBL" id="KAE8663140.1"/>
    </source>
</evidence>
<keyword evidence="7" id="KW-0961">Cell wall biogenesis/degradation</keyword>
<sequence>MDIEGKPLPTLVYLAREKRPQYYHNFKDGALNALGREIAYVQYPQSFDNLTENDIYGNCFRTGLEFAGFDGNGGPLYNGTGYLHIRETLCGMKLAVHLLQPRKEGIPRSRSENTTAIPSTTEEMS</sequence>
<dbReference type="AlphaFoldDB" id="A0A6A2X3C8"/>
<keyword evidence="6" id="KW-0472">Membrane</keyword>
<keyword evidence="2" id="KW-0328">Glycosyltransferase</keyword>
<feature type="compositionally biased region" description="Polar residues" evidence="8">
    <location>
        <begin position="112"/>
        <end position="125"/>
    </location>
</feature>
<evidence type="ECO:0000256" key="1">
    <source>
        <dbReference type="ARBA" id="ARBA00004308"/>
    </source>
</evidence>
<name>A0A6A2X3C8_HIBSY</name>
<dbReference type="EMBL" id="VEPZ02001689">
    <property type="protein sequence ID" value="KAE8663140.1"/>
    <property type="molecule type" value="Genomic_DNA"/>
</dbReference>
<evidence type="ECO:0000256" key="7">
    <source>
        <dbReference type="ARBA" id="ARBA00023316"/>
    </source>
</evidence>
<dbReference type="Pfam" id="PF03552">
    <property type="entry name" value="Cellulose_synt"/>
    <property type="match status" value="1"/>
</dbReference>
<keyword evidence="10" id="KW-1185">Reference proteome</keyword>
<evidence type="ECO:0000256" key="4">
    <source>
        <dbReference type="ARBA" id="ARBA00022692"/>
    </source>
</evidence>